<dbReference type="Gene3D" id="3.50.50.60">
    <property type="entry name" value="FAD/NAD(P)-binding domain"/>
    <property type="match status" value="1"/>
</dbReference>
<dbReference type="Pfam" id="PF01494">
    <property type="entry name" value="FAD_binding_3"/>
    <property type="match status" value="1"/>
</dbReference>
<gene>
    <name evidence="5" type="ORF">ACFYNQ_30750</name>
</gene>
<dbReference type="InterPro" id="IPR036188">
    <property type="entry name" value="FAD/NAD-bd_sf"/>
</dbReference>
<evidence type="ECO:0000256" key="3">
    <source>
        <dbReference type="ARBA" id="ARBA00022827"/>
    </source>
</evidence>
<dbReference type="InterPro" id="IPR050641">
    <property type="entry name" value="RIFMO-like"/>
</dbReference>
<dbReference type="PANTHER" id="PTHR43004:SF19">
    <property type="entry name" value="BINDING MONOOXYGENASE, PUTATIVE (JCVI)-RELATED"/>
    <property type="match status" value="1"/>
</dbReference>
<dbReference type="SUPFAM" id="SSF51905">
    <property type="entry name" value="FAD/NAD(P)-binding domain"/>
    <property type="match status" value="1"/>
</dbReference>
<dbReference type="RefSeq" id="WP_388111156.1">
    <property type="nucleotide sequence ID" value="NZ_JBIAHM010000011.1"/>
</dbReference>
<keyword evidence="2" id="KW-0285">Flavoprotein</keyword>
<sequence length="505" mass="54169">MNQQVVIAGAGPVGLWLAAELRLAGITVTVLEPRPERDPNSKALTVHPRTVELLASRGLEQPFLEEGLHIPSGHFAVLDSRLDFGLLETDFPFTLALLQSRTEELFEIQARAAGADIRRGHRVTGLTETPDSVTVHIEGPDGPYDEEALYVAGCDGTRSTVRTSAGIPYPGEDFTVLGFLGDVVLDEPPPGVAFSRTGIDGIVMIVQLPGGLHRVVGGVPADVRTDWPGDLTLEELRANVRQVTGTDFGMHSPAWLSRYGNTSRQAERYVKGRVVLAGDAAHQHMPAGGVGLNVGVQDATNLGWKLAATIQGRAPAGLLDTYHDERHPVGADLLEHTSAQTALISAFTTDGQRLRSLFTKLVDEQPSLNRTLAERLSGLHVAYDAPTADAHPLTGRRAPNLTFTDGGDTVFALLRTGRHVLLDLFGPRDDRGTPLATAEDGPLIGPLVTRTGTLTREHTPWAYVTAALIRPDGHVAWATEEDDPEKLAAVTREALDRAGLTGADR</sequence>
<reference evidence="5 6" key="1">
    <citation type="submission" date="2024-10" db="EMBL/GenBank/DDBJ databases">
        <title>The Natural Products Discovery Center: Release of the First 8490 Sequenced Strains for Exploring Actinobacteria Biosynthetic Diversity.</title>
        <authorList>
            <person name="Kalkreuter E."/>
            <person name="Kautsar S.A."/>
            <person name="Yang D."/>
            <person name="Bader C.D."/>
            <person name="Teijaro C.N."/>
            <person name="Fluegel L."/>
            <person name="Davis C.M."/>
            <person name="Simpson J.R."/>
            <person name="Lauterbach L."/>
            <person name="Steele A.D."/>
            <person name="Gui C."/>
            <person name="Meng S."/>
            <person name="Li G."/>
            <person name="Viehrig K."/>
            <person name="Ye F."/>
            <person name="Su P."/>
            <person name="Kiefer A.F."/>
            <person name="Nichols A."/>
            <person name="Cepeda A.J."/>
            <person name="Yan W."/>
            <person name="Fan B."/>
            <person name="Jiang Y."/>
            <person name="Adhikari A."/>
            <person name="Zheng C.-J."/>
            <person name="Schuster L."/>
            <person name="Cowan T.M."/>
            <person name="Smanski M.J."/>
            <person name="Chevrette M.G."/>
            <person name="De Carvalho L.P.S."/>
            <person name="Shen B."/>
        </authorList>
    </citation>
    <scope>NUCLEOTIDE SEQUENCE [LARGE SCALE GENOMIC DNA]</scope>
    <source>
        <strain evidence="5 6">NPDC006488</strain>
    </source>
</reference>
<evidence type="ECO:0000256" key="2">
    <source>
        <dbReference type="ARBA" id="ARBA00022630"/>
    </source>
</evidence>
<dbReference type="GO" id="GO:0004497">
    <property type="term" value="F:monooxygenase activity"/>
    <property type="evidence" value="ECO:0007669"/>
    <property type="project" value="UniProtKB-KW"/>
</dbReference>
<dbReference type="PRINTS" id="PR00420">
    <property type="entry name" value="RNGMNOXGNASE"/>
</dbReference>
<keyword evidence="5" id="KW-0503">Monooxygenase</keyword>
<comment type="caution">
    <text evidence="5">The sequence shown here is derived from an EMBL/GenBank/DDBJ whole genome shotgun (WGS) entry which is preliminary data.</text>
</comment>
<dbReference type="Gene3D" id="3.30.70.2450">
    <property type="match status" value="1"/>
</dbReference>
<evidence type="ECO:0000313" key="6">
    <source>
        <dbReference type="Proteomes" id="UP001601303"/>
    </source>
</evidence>
<dbReference type="Proteomes" id="UP001601303">
    <property type="component" value="Unassembled WGS sequence"/>
</dbReference>
<dbReference type="EMBL" id="JBIAHM010000011">
    <property type="protein sequence ID" value="MFE9602930.1"/>
    <property type="molecule type" value="Genomic_DNA"/>
</dbReference>
<evidence type="ECO:0000313" key="5">
    <source>
        <dbReference type="EMBL" id="MFE9602930.1"/>
    </source>
</evidence>
<dbReference type="Pfam" id="PF21274">
    <property type="entry name" value="Rng_hyd_C"/>
    <property type="match status" value="1"/>
</dbReference>
<proteinExistence type="predicted"/>
<protein>
    <submittedName>
        <fullName evidence="5">FAD-dependent monooxygenase</fullName>
    </submittedName>
</protein>
<dbReference type="Gene3D" id="3.40.30.120">
    <property type="match status" value="1"/>
</dbReference>
<feature type="domain" description="FAD-binding" evidence="4">
    <location>
        <begin position="4"/>
        <end position="336"/>
    </location>
</feature>
<keyword evidence="5" id="KW-0560">Oxidoreductase</keyword>
<dbReference type="PANTHER" id="PTHR43004">
    <property type="entry name" value="TRK SYSTEM POTASSIUM UPTAKE PROTEIN"/>
    <property type="match status" value="1"/>
</dbReference>
<comment type="cofactor">
    <cofactor evidence="1">
        <name>FAD</name>
        <dbReference type="ChEBI" id="CHEBI:57692"/>
    </cofactor>
</comment>
<accession>A0ABW6MDW0</accession>
<dbReference type="InterPro" id="IPR002938">
    <property type="entry name" value="FAD-bd"/>
</dbReference>
<evidence type="ECO:0000256" key="1">
    <source>
        <dbReference type="ARBA" id="ARBA00001974"/>
    </source>
</evidence>
<evidence type="ECO:0000259" key="4">
    <source>
        <dbReference type="Pfam" id="PF01494"/>
    </source>
</evidence>
<organism evidence="5 6">
    <name type="scientific">Streptomyces hokutonensis</name>
    <dbReference type="NCBI Taxonomy" id="1306990"/>
    <lineage>
        <taxon>Bacteria</taxon>
        <taxon>Bacillati</taxon>
        <taxon>Actinomycetota</taxon>
        <taxon>Actinomycetes</taxon>
        <taxon>Kitasatosporales</taxon>
        <taxon>Streptomycetaceae</taxon>
        <taxon>Streptomyces</taxon>
    </lineage>
</organism>
<keyword evidence="3" id="KW-0274">FAD</keyword>
<keyword evidence="6" id="KW-1185">Reference proteome</keyword>
<name>A0ABW6MDW0_9ACTN</name>